<feature type="transmembrane region" description="Helical" evidence="1">
    <location>
        <begin position="21"/>
        <end position="39"/>
    </location>
</feature>
<dbReference type="AlphaFoldDB" id="A0A1M6SWB3"/>
<feature type="transmembrane region" description="Helical" evidence="1">
    <location>
        <begin position="118"/>
        <end position="142"/>
    </location>
</feature>
<organism evidence="2 3">
    <name type="scientific">Clostridium cavendishii DSM 21758</name>
    <dbReference type="NCBI Taxonomy" id="1121302"/>
    <lineage>
        <taxon>Bacteria</taxon>
        <taxon>Bacillati</taxon>
        <taxon>Bacillota</taxon>
        <taxon>Clostridia</taxon>
        <taxon>Eubacteriales</taxon>
        <taxon>Clostridiaceae</taxon>
        <taxon>Clostridium</taxon>
    </lineage>
</organism>
<feature type="transmembrane region" description="Helical" evidence="1">
    <location>
        <begin position="93"/>
        <end position="112"/>
    </location>
</feature>
<keyword evidence="1" id="KW-0812">Transmembrane</keyword>
<keyword evidence="1" id="KW-1133">Transmembrane helix</keyword>
<feature type="transmembrane region" description="Helical" evidence="1">
    <location>
        <begin position="51"/>
        <end position="72"/>
    </location>
</feature>
<protein>
    <submittedName>
        <fullName evidence="2">Uncharacterized protein</fullName>
    </submittedName>
</protein>
<accession>A0A1M6SWB3</accession>
<keyword evidence="1" id="KW-0472">Membrane</keyword>
<gene>
    <name evidence="2" type="ORF">SAMN02745163_03901</name>
</gene>
<evidence type="ECO:0000256" key="1">
    <source>
        <dbReference type="SAM" id="Phobius"/>
    </source>
</evidence>
<feature type="transmembrane region" description="Helical" evidence="1">
    <location>
        <begin position="190"/>
        <end position="208"/>
    </location>
</feature>
<keyword evidence="3" id="KW-1185">Reference proteome</keyword>
<name>A0A1M6SWB3_9CLOT</name>
<dbReference type="EMBL" id="FQZB01000018">
    <property type="protein sequence ID" value="SHK49042.1"/>
    <property type="molecule type" value="Genomic_DNA"/>
</dbReference>
<proteinExistence type="predicted"/>
<dbReference type="OrthoDB" id="9985704at2"/>
<dbReference type="Proteomes" id="UP000184310">
    <property type="component" value="Unassembled WGS sequence"/>
</dbReference>
<evidence type="ECO:0000313" key="2">
    <source>
        <dbReference type="EMBL" id="SHK49042.1"/>
    </source>
</evidence>
<evidence type="ECO:0000313" key="3">
    <source>
        <dbReference type="Proteomes" id="UP000184310"/>
    </source>
</evidence>
<dbReference type="InterPro" id="IPR046664">
    <property type="entry name" value="DUF6773"/>
</dbReference>
<dbReference type="Pfam" id="PF20563">
    <property type="entry name" value="DUF6773"/>
    <property type="match status" value="1"/>
</dbReference>
<sequence length="227" mass="26396">MIKRFSLKDERITKKINEIGSNLYPVILILSIIEILFKFNIGKYHIEDNLLVLIALIMSILYLCIRSLILRIPLFKTTDMCIKEIQNEYRHHSFAICIGTYIIGYFICESFFTEAKLYANFIWLVPLIIYITSIVKAGALSIDNKKAKKYEKNILIIATIIGSIFSGIFFNRYNLFVNGNINFDALELTIIYSLIFGVVYYFFISFLIKKSIKNTNREAKDLLSDDF</sequence>
<feature type="transmembrane region" description="Helical" evidence="1">
    <location>
        <begin position="154"/>
        <end position="170"/>
    </location>
</feature>
<dbReference type="RefSeq" id="WP_072992062.1">
    <property type="nucleotide sequence ID" value="NZ_FQZB01000018.1"/>
</dbReference>
<reference evidence="2 3" key="1">
    <citation type="submission" date="2016-11" db="EMBL/GenBank/DDBJ databases">
        <authorList>
            <person name="Jaros S."/>
            <person name="Januszkiewicz K."/>
            <person name="Wedrychowicz H."/>
        </authorList>
    </citation>
    <scope>NUCLEOTIDE SEQUENCE [LARGE SCALE GENOMIC DNA]</scope>
    <source>
        <strain evidence="2 3">DSM 21758</strain>
    </source>
</reference>